<keyword evidence="1" id="KW-1133">Transmembrane helix</keyword>
<comment type="caution">
    <text evidence="3">The sequence shown here is derived from an EMBL/GenBank/DDBJ whole genome shotgun (WGS) entry which is preliminary data.</text>
</comment>
<keyword evidence="2" id="KW-0732">Signal</keyword>
<keyword evidence="4" id="KW-1185">Reference proteome</keyword>
<protein>
    <submittedName>
        <fullName evidence="3">Uncharacterized protein</fullName>
    </submittedName>
</protein>
<accession>A0A834I4P1</accession>
<feature type="transmembrane region" description="Helical" evidence="1">
    <location>
        <begin position="162"/>
        <end position="180"/>
    </location>
</feature>
<dbReference type="EMBL" id="JAACXV010012860">
    <property type="protein sequence ID" value="KAF7274385.1"/>
    <property type="molecule type" value="Genomic_DNA"/>
</dbReference>
<dbReference type="Proteomes" id="UP000625711">
    <property type="component" value="Unassembled WGS sequence"/>
</dbReference>
<evidence type="ECO:0000313" key="4">
    <source>
        <dbReference type="Proteomes" id="UP000625711"/>
    </source>
</evidence>
<dbReference type="AlphaFoldDB" id="A0A834I4P1"/>
<keyword evidence="1" id="KW-0812">Transmembrane</keyword>
<evidence type="ECO:0000313" key="3">
    <source>
        <dbReference type="EMBL" id="KAF7274385.1"/>
    </source>
</evidence>
<keyword evidence="1" id="KW-0472">Membrane</keyword>
<dbReference type="OrthoDB" id="6762048at2759"/>
<reference evidence="3" key="1">
    <citation type="submission" date="2020-08" db="EMBL/GenBank/DDBJ databases">
        <title>Genome sequencing and assembly of the red palm weevil Rhynchophorus ferrugineus.</title>
        <authorList>
            <person name="Dias G.B."/>
            <person name="Bergman C.M."/>
            <person name="Manee M."/>
        </authorList>
    </citation>
    <scope>NUCLEOTIDE SEQUENCE</scope>
    <source>
        <strain evidence="3">AA-2017</strain>
        <tissue evidence="3">Whole larva</tissue>
    </source>
</reference>
<proteinExistence type="predicted"/>
<gene>
    <name evidence="3" type="ORF">GWI33_012953</name>
</gene>
<name>A0A834I4P1_RHYFE</name>
<evidence type="ECO:0000256" key="2">
    <source>
        <dbReference type="SAM" id="SignalP"/>
    </source>
</evidence>
<sequence length="205" mass="23785">MFCRALLIFNLNILIICALNVTDNDDLAIPNIEEWDIVKFSDTTYKIVINENGEFSPLDVPIVLQNVKGYVEIEVASDNLNDYILTTDYDIETESVIINFKMATSKPLTRGIDVVLLEARDIQHNTMAKAIVFVFNPNSELNPYRLKFNFAGTDYIILNYHYFKWFLILLMLSGVSILIIELHELVNNYRTNRVQEIKYKELQHV</sequence>
<evidence type="ECO:0000256" key="1">
    <source>
        <dbReference type="SAM" id="Phobius"/>
    </source>
</evidence>
<feature type="chain" id="PRO_5032727756" evidence="2">
    <location>
        <begin position="19"/>
        <end position="205"/>
    </location>
</feature>
<organism evidence="3 4">
    <name type="scientific">Rhynchophorus ferrugineus</name>
    <name type="common">Red palm weevil</name>
    <name type="synonym">Curculio ferrugineus</name>
    <dbReference type="NCBI Taxonomy" id="354439"/>
    <lineage>
        <taxon>Eukaryota</taxon>
        <taxon>Metazoa</taxon>
        <taxon>Ecdysozoa</taxon>
        <taxon>Arthropoda</taxon>
        <taxon>Hexapoda</taxon>
        <taxon>Insecta</taxon>
        <taxon>Pterygota</taxon>
        <taxon>Neoptera</taxon>
        <taxon>Endopterygota</taxon>
        <taxon>Coleoptera</taxon>
        <taxon>Polyphaga</taxon>
        <taxon>Cucujiformia</taxon>
        <taxon>Curculionidae</taxon>
        <taxon>Dryophthorinae</taxon>
        <taxon>Rhynchophorus</taxon>
    </lineage>
</organism>
<feature type="signal peptide" evidence="2">
    <location>
        <begin position="1"/>
        <end position="18"/>
    </location>
</feature>